<dbReference type="PROSITE" id="PS51050">
    <property type="entry name" value="ZF_CW"/>
    <property type="match status" value="1"/>
</dbReference>
<dbReference type="KEGG" id="mli:MULP_02064"/>
<gene>
    <name evidence="5" type="ordered locus">MULP_02064</name>
</gene>
<dbReference type="PANTHER" id="PTHR47618:SF1">
    <property type="entry name" value="BIFUNCTIONAL OLIGORIBONUCLEASE AND PAP PHOSPHATASE NRNA"/>
    <property type="match status" value="1"/>
</dbReference>
<dbReference type="InterPro" id="IPR038763">
    <property type="entry name" value="DHH_sf"/>
</dbReference>
<organism evidence="5 6">
    <name type="scientific">Mycobacterium liflandii (strain 128FXT)</name>
    <dbReference type="NCBI Taxonomy" id="459424"/>
    <lineage>
        <taxon>Bacteria</taxon>
        <taxon>Bacillati</taxon>
        <taxon>Actinomycetota</taxon>
        <taxon>Actinomycetes</taxon>
        <taxon>Mycobacteriales</taxon>
        <taxon>Mycobacteriaceae</taxon>
        <taxon>Mycobacterium</taxon>
        <taxon>Mycobacterium ulcerans group</taxon>
    </lineage>
</organism>
<feature type="domain" description="CW-type" evidence="4">
    <location>
        <begin position="320"/>
        <end position="378"/>
    </location>
</feature>
<dbReference type="PATRIC" id="fig|459424.11.peg.2118"/>
<sequence length="378" mass="40535">MTTTKPKIEQMRCPGVRVDAVGAAELLSAADSIAVIAHVHPDADTIGAGLALALVLDGCGKQVEVSFAAPATLPESLASLPGCALLVDADEMRRDVDLVVTVDVPSIKRLGGLSDLADPGRSVLVIDHHASNAEFGTANFIDCSADSTTMMVAEILDAWGKPIDLDVAHCIYAGLTTDTGSFRWASPRGLRLAARLVDIGVDNAAISRSLMDTRPFMWLPMLSRVLGSAQLLPEAVAGRGLVYAVVEHQEFVRARAEEVESIVDIVRTTRQAEVAVVFKEVDPQQWSVSMRAKKDIDLSVVASAFGGGGHLLARGIRPPARSMTSWRRCSQRWADPLCGKWGPTPGGPTPAAARSQRWRCPRWVCWPPSRCICCSIPQ</sequence>
<dbReference type="InterPro" id="IPR003156">
    <property type="entry name" value="DHHA1_dom"/>
</dbReference>
<dbReference type="PANTHER" id="PTHR47618">
    <property type="entry name" value="BIFUNCTIONAL OLIGORIBONUCLEASE AND PAP PHOSPHATASE NRNA"/>
    <property type="match status" value="1"/>
</dbReference>
<dbReference type="GO" id="GO:0003676">
    <property type="term" value="F:nucleic acid binding"/>
    <property type="evidence" value="ECO:0007669"/>
    <property type="project" value="InterPro"/>
</dbReference>
<evidence type="ECO:0000256" key="2">
    <source>
        <dbReference type="ARBA" id="ARBA00022771"/>
    </source>
</evidence>
<keyword evidence="1" id="KW-0479">Metal-binding</keyword>
<evidence type="ECO:0000313" key="5">
    <source>
        <dbReference type="EMBL" id="AGC61958.1"/>
    </source>
</evidence>
<evidence type="ECO:0000259" key="4">
    <source>
        <dbReference type="PROSITE" id="PS51050"/>
    </source>
</evidence>
<reference evidence="5 6" key="1">
    <citation type="journal article" date="2013" name="J. Bacteriol.">
        <title>Complete Genome Sequence of the Frog Pathogen Mycobacterium ulcerans Ecovar Liflandii.</title>
        <authorList>
            <person name="Tobias N.J."/>
            <person name="Doig K.D."/>
            <person name="Medema M.H."/>
            <person name="Chen H."/>
            <person name="Haring V."/>
            <person name="Moore R."/>
            <person name="Seemann T."/>
            <person name="Stinear T.P."/>
        </authorList>
    </citation>
    <scope>NUCLEOTIDE SEQUENCE [LARGE SCALE GENOMIC DNA]</scope>
    <source>
        <strain evidence="5 6">128FXT</strain>
    </source>
</reference>
<dbReference type="AlphaFoldDB" id="L7V678"/>
<keyword evidence="2" id="KW-0863">Zinc-finger</keyword>
<evidence type="ECO:0000313" key="6">
    <source>
        <dbReference type="Proteomes" id="UP000011157"/>
    </source>
</evidence>
<dbReference type="EMBL" id="CP003899">
    <property type="protein sequence ID" value="AGC61958.1"/>
    <property type="molecule type" value="Genomic_DNA"/>
</dbReference>
<name>L7V678_MYCL1</name>
<keyword evidence="6" id="KW-1185">Reference proteome</keyword>
<dbReference type="InterPro" id="IPR011124">
    <property type="entry name" value="Znf_CW"/>
</dbReference>
<dbReference type="SUPFAM" id="SSF64182">
    <property type="entry name" value="DHH phosphoesterases"/>
    <property type="match status" value="1"/>
</dbReference>
<dbReference type="Pfam" id="PF01368">
    <property type="entry name" value="DHH"/>
    <property type="match status" value="1"/>
</dbReference>
<proteinExistence type="predicted"/>
<protein>
    <submittedName>
        <fullName evidence="5">Exopolyphosphatase-related protein</fullName>
    </submittedName>
</protein>
<dbReference type="InterPro" id="IPR051319">
    <property type="entry name" value="Oligoribo/pAp-PDE_c-di-AMP_PDE"/>
</dbReference>
<keyword evidence="3" id="KW-0862">Zinc</keyword>
<dbReference type="Proteomes" id="UP000011157">
    <property type="component" value="Chromosome"/>
</dbReference>
<dbReference type="GO" id="GO:0008270">
    <property type="term" value="F:zinc ion binding"/>
    <property type="evidence" value="ECO:0007669"/>
    <property type="project" value="UniProtKB-KW"/>
</dbReference>
<dbReference type="HOGENOM" id="CLU_039720_0_1_11"/>
<evidence type="ECO:0000256" key="1">
    <source>
        <dbReference type="ARBA" id="ARBA00022723"/>
    </source>
</evidence>
<evidence type="ECO:0000256" key="3">
    <source>
        <dbReference type="ARBA" id="ARBA00022833"/>
    </source>
</evidence>
<dbReference type="Gene3D" id="3.10.310.30">
    <property type="match status" value="1"/>
</dbReference>
<dbReference type="Pfam" id="PF02272">
    <property type="entry name" value="DHHA1"/>
    <property type="match status" value="1"/>
</dbReference>
<accession>L7V678</accession>
<dbReference type="InterPro" id="IPR001667">
    <property type="entry name" value="DDH_dom"/>
</dbReference>
<dbReference type="Gene3D" id="3.90.1640.10">
    <property type="entry name" value="inorganic pyrophosphatase (n-terminal core)"/>
    <property type="match status" value="1"/>
</dbReference>